<dbReference type="Gene3D" id="2.160.20.120">
    <property type="match status" value="1"/>
</dbReference>
<evidence type="ECO:0000313" key="3">
    <source>
        <dbReference type="Proteomes" id="UP001354989"/>
    </source>
</evidence>
<protein>
    <recommendedName>
        <fullName evidence="1">Putative auto-transporter adhesin head GIN domain-containing protein</fullName>
    </recommendedName>
</protein>
<evidence type="ECO:0000259" key="1">
    <source>
        <dbReference type="Pfam" id="PF10988"/>
    </source>
</evidence>
<evidence type="ECO:0000313" key="2">
    <source>
        <dbReference type="EMBL" id="BDC99897.1"/>
    </source>
</evidence>
<name>A0ABN6L9J7_9BACT</name>
<dbReference type="PROSITE" id="PS51257">
    <property type="entry name" value="PROKAR_LIPOPROTEIN"/>
    <property type="match status" value="1"/>
</dbReference>
<organism evidence="2 3">
    <name type="scientific">Persicobacter psychrovividus</name>
    <dbReference type="NCBI Taxonomy" id="387638"/>
    <lineage>
        <taxon>Bacteria</taxon>
        <taxon>Pseudomonadati</taxon>
        <taxon>Bacteroidota</taxon>
        <taxon>Cytophagia</taxon>
        <taxon>Cytophagales</taxon>
        <taxon>Persicobacteraceae</taxon>
        <taxon>Persicobacter</taxon>
    </lineage>
</organism>
<dbReference type="RefSeq" id="WP_338397070.1">
    <property type="nucleotide sequence ID" value="NZ_AP025292.1"/>
</dbReference>
<reference evidence="2 3" key="1">
    <citation type="submission" date="2021-12" db="EMBL/GenBank/DDBJ databases">
        <title>Genome sequencing of bacteria with rrn-lacking chromosome and rrn-plasmid.</title>
        <authorList>
            <person name="Anda M."/>
            <person name="Iwasaki W."/>
        </authorList>
    </citation>
    <scope>NUCLEOTIDE SEQUENCE [LARGE SCALE GENOMIC DNA]</scope>
    <source>
        <strain evidence="2 3">NBRC 101262</strain>
    </source>
</reference>
<dbReference type="Pfam" id="PF10988">
    <property type="entry name" value="DUF2807"/>
    <property type="match status" value="2"/>
</dbReference>
<dbReference type="Proteomes" id="UP001354989">
    <property type="component" value="Chromosome"/>
</dbReference>
<feature type="domain" description="Putative auto-transporter adhesin head GIN" evidence="1">
    <location>
        <begin position="37"/>
        <end position="180"/>
    </location>
</feature>
<dbReference type="InterPro" id="IPR021255">
    <property type="entry name" value="DUF2807"/>
</dbReference>
<accession>A0ABN6L9J7</accession>
<dbReference type="EMBL" id="AP025292">
    <property type="protein sequence ID" value="BDC99897.1"/>
    <property type="molecule type" value="Genomic_DNA"/>
</dbReference>
<sequence length="294" mass="31873">MRIIVLFFALILTGCHWAGINGDGPVVEREVEQVLAPFDALAVEEDLQVYLTYGTEPHIFLKGQSNILDVTRLQVQDGMLTVDYERNVNRHEGVEVHLQIDRRLNYLSLAGESSFEADSANCFAEDLIGIDLAGSSQARGIIVNNATEVRISLAGSSYLKGQLNTETVKILQAGASDVSMDCQAVYADLYQGGSSVMTGDFLTKILKIKAEGASQMRLYGFTDQMDATLSGSSAVNGEKFQCQQLDINMMGSAYLGVSCQRQISGFMSGSSELRYSGLARISVSTTGSALITKY</sequence>
<proteinExistence type="predicted"/>
<gene>
    <name evidence="2" type="ORF">PEPS_21780</name>
</gene>
<keyword evidence="3" id="KW-1185">Reference proteome</keyword>
<feature type="domain" description="Putative auto-transporter adhesin head GIN" evidence="1">
    <location>
        <begin position="193"/>
        <end position="277"/>
    </location>
</feature>